<dbReference type="InterPro" id="IPR007527">
    <property type="entry name" value="Znf_SWIM"/>
</dbReference>
<reference evidence="4" key="1">
    <citation type="submission" date="2021-02" db="EMBL/GenBank/DDBJ databases">
        <authorList>
            <person name="Nowell W R."/>
        </authorList>
    </citation>
    <scope>NUCLEOTIDE SEQUENCE</scope>
</reference>
<keyword evidence="1" id="KW-0479">Metal-binding</keyword>
<name>A0A818YHA3_9BILA</name>
<dbReference type="AlphaFoldDB" id="A0A818YHA3"/>
<dbReference type="PROSITE" id="PS50966">
    <property type="entry name" value="ZF_SWIM"/>
    <property type="match status" value="1"/>
</dbReference>
<proteinExistence type="predicted"/>
<keyword evidence="1" id="KW-0862">Zinc</keyword>
<dbReference type="GO" id="GO:0008270">
    <property type="term" value="F:zinc ion binding"/>
    <property type="evidence" value="ECO:0007669"/>
    <property type="project" value="UniProtKB-KW"/>
</dbReference>
<accession>A0A818YHA3</accession>
<evidence type="ECO:0000256" key="2">
    <source>
        <dbReference type="SAM" id="MobiDB-lite"/>
    </source>
</evidence>
<evidence type="ECO:0000256" key="1">
    <source>
        <dbReference type="PROSITE-ProRule" id="PRU00325"/>
    </source>
</evidence>
<sequence length="205" mass="23836">MEVAQYESDASDGEIIQEQRAVKEKKRRREKKKTKFGIKEKTFNNAGEVEASIKNEWTKHYTNHTQHVIGQSIVLWTSSYQWAKSNKNIVCISSDSTKIYYIPADDLQSFSQADLNRYKKQKFTTFNQFKKSFDIWCLEMENDSHWKTSKCNCPAFMKNFICKHVVGMSIRLKYCKPPAAAKTIPIGEKRKRGRPSKARPALLVK</sequence>
<keyword evidence="1" id="KW-0863">Zinc-finger</keyword>
<protein>
    <recommendedName>
        <fullName evidence="3">SWIM-type domain-containing protein</fullName>
    </recommendedName>
</protein>
<gene>
    <name evidence="4" type="ORF">OXD698_LOCUS15769</name>
</gene>
<evidence type="ECO:0000313" key="4">
    <source>
        <dbReference type="EMBL" id="CAF3756609.1"/>
    </source>
</evidence>
<dbReference type="Proteomes" id="UP000663844">
    <property type="component" value="Unassembled WGS sequence"/>
</dbReference>
<evidence type="ECO:0000259" key="3">
    <source>
        <dbReference type="PROSITE" id="PS50966"/>
    </source>
</evidence>
<evidence type="ECO:0000313" key="5">
    <source>
        <dbReference type="Proteomes" id="UP000663844"/>
    </source>
</evidence>
<feature type="domain" description="SWIM-type" evidence="3">
    <location>
        <begin position="136"/>
        <end position="173"/>
    </location>
</feature>
<feature type="region of interest" description="Disordered" evidence="2">
    <location>
        <begin position="186"/>
        <end position="205"/>
    </location>
</feature>
<organism evidence="4 5">
    <name type="scientific">Adineta steineri</name>
    <dbReference type="NCBI Taxonomy" id="433720"/>
    <lineage>
        <taxon>Eukaryota</taxon>
        <taxon>Metazoa</taxon>
        <taxon>Spiralia</taxon>
        <taxon>Gnathifera</taxon>
        <taxon>Rotifera</taxon>
        <taxon>Eurotatoria</taxon>
        <taxon>Bdelloidea</taxon>
        <taxon>Adinetida</taxon>
        <taxon>Adinetidae</taxon>
        <taxon>Adineta</taxon>
    </lineage>
</organism>
<comment type="caution">
    <text evidence="4">The sequence shown here is derived from an EMBL/GenBank/DDBJ whole genome shotgun (WGS) entry which is preliminary data.</text>
</comment>
<dbReference type="EMBL" id="CAJOAZ010001053">
    <property type="protein sequence ID" value="CAF3756609.1"/>
    <property type="molecule type" value="Genomic_DNA"/>
</dbReference>